<dbReference type="InterPro" id="IPR017441">
    <property type="entry name" value="Protein_kinase_ATP_BS"/>
</dbReference>
<dbReference type="Gene3D" id="1.25.40.10">
    <property type="entry name" value="Tetratricopeptide repeat domain"/>
    <property type="match status" value="4"/>
</dbReference>
<dbReference type="PROSITE" id="PS00108">
    <property type="entry name" value="PROTEIN_KINASE_ST"/>
    <property type="match status" value="1"/>
</dbReference>
<proteinExistence type="predicted"/>
<evidence type="ECO:0000256" key="4">
    <source>
        <dbReference type="ARBA" id="ARBA00022840"/>
    </source>
</evidence>
<evidence type="ECO:0000313" key="10">
    <source>
        <dbReference type="Proteomes" id="UP000663929"/>
    </source>
</evidence>
<keyword evidence="3" id="KW-0418">Kinase</keyword>
<dbReference type="InterPro" id="IPR000719">
    <property type="entry name" value="Prot_kinase_dom"/>
</dbReference>
<dbReference type="PANTHER" id="PTHR43289">
    <property type="entry name" value="MITOGEN-ACTIVATED PROTEIN KINASE KINASE KINASE 20-RELATED"/>
    <property type="match status" value="1"/>
</dbReference>
<evidence type="ECO:0000256" key="2">
    <source>
        <dbReference type="ARBA" id="ARBA00022741"/>
    </source>
</evidence>
<sequence length="1193" mass="133857">MKKETNATADEQGKEHQRKATLAAVPIWGAARGAQASGSAQAPVNEDAMCESAFGPGRELGPYRIVRQVGRGGMSLVYLAERTDVADKKAALKILRITEPDIKRRFDQEQMILARLDHPNIARFYDLGTTPEGSPWLALEYVDGVWITQWCDRRKLNVRERIELFLLVCDAVSHAHQNLIIHRDLKPGNVMVNDIGEPKLLDFGIAAILNPDTGTQQTLTHAAGPVMTPAYASPEQWLGEPLNAATDVYSLGVLLFELLTGTLPYEVTSRSPLTAYHMVVESDVPSLASRFTGTSGQVRMHADNRNVDPIKMRRLLKGDLNLIVGKALRKNKGERYPSVENFAQDLRSWLSGDTIRARPITWRYRFAKYVHRNRFPLGFGLSTILILAMSLWVVWHEKQRTETQRVLAEQERATSEEITDYMVSLFKYADPANNMGETISARDMLELGRDRLTGELEGRDYVRGRLLMTMGVVYQGLSDFEESERMLRESADLMRKAGRHGYLVEVLTNAVHTYSYLNQIDKMEACVAEAMDIVRNHPVGEDRRADALMSMGFSLYVQGEYEEAEPWLLQSLQVMEQHYGPDQPEVATVHFYLGSNNHYLRNLKEAEYHYKKAVALAEGADGMHRAYLLIYKDAYGGVLRDQGRYEEAVALIEEVIEAKKKIYGEDHPYTLQSIGNAGLIAESAFDMAKAERLQREVLTKMGARFGKEHYLYALALSDLARVITSRGAYEDAEELFREAMAVNTSIYGPEHHLVTSDRLRLARVLLSQHKVSVAERLLNQALEYFHREEGEDSVNLGSVYFSIADVHKVNGDFDQALRYSEKGRDLFAAHFGASTDYGLSARENVARHLVIAGRLAEAEPLFDEILAEGEVERPRLRSLKLADDVAKLRYLRGEAAEGLRLHDAVLAEARRFATERDDLGVASVYETRAAILARLGRFAEAADLARESADMVARITEEDHLLMVEPLVQAALMEGLAGRMGRASKDMAGAERALAEVDATESALPLTLRAAKARLAFYRGDLDQAEAGMKRVIEERRNLYGEAFPYLAEDYLSLARVLLATREAAEAQRWLEAADPFYRAMERESGMLTAELKVYRADAAAWQDRWDEAGSLLDEARAVLEKHRSPNHPALIRAQLVSGRLLAAEGRLDEALSRAETAIQRLKELHGADSIWVGDARARLADMKQLAEVPRPR</sequence>
<keyword evidence="7" id="KW-0812">Transmembrane</keyword>
<evidence type="ECO:0000256" key="5">
    <source>
        <dbReference type="PROSITE-ProRule" id="PRU00339"/>
    </source>
</evidence>
<name>A0A8A4TJ79_SULCO</name>
<keyword evidence="1" id="KW-0808">Transferase</keyword>
<protein>
    <submittedName>
        <fullName evidence="9">Tetratricopeptide repeat protein</fullName>
    </submittedName>
</protein>
<dbReference type="SUPFAM" id="SSF48452">
    <property type="entry name" value="TPR-like"/>
    <property type="match status" value="6"/>
</dbReference>
<dbReference type="GO" id="GO:0005524">
    <property type="term" value="F:ATP binding"/>
    <property type="evidence" value="ECO:0007669"/>
    <property type="project" value="UniProtKB-UniRule"/>
</dbReference>
<keyword evidence="7" id="KW-1133">Transmembrane helix</keyword>
<dbReference type="InterPro" id="IPR011009">
    <property type="entry name" value="Kinase-like_dom_sf"/>
</dbReference>
<evidence type="ECO:0000256" key="3">
    <source>
        <dbReference type="ARBA" id="ARBA00022777"/>
    </source>
</evidence>
<gene>
    <name evidence="9" type="ORF">J3U87_30710</name>
</gene>
<dbReference type="GO" id="GO:0004674">
    <property type="term" value="F:protein serine/threonine kinase activity"/>
    <property type="evidence" value="ECO:0007669"/>
    <property type="project" value="TreeGrafter"/>
</dbReference>
<dbReference type="Pfam" id="PF13424">
    <property type="entry name" value="TPR_12"/>
    <property type="match status" value="4"/>
</dbReference>
<dbReference type="SMART" id="SM00220">
    <property type="entry name" value="S_TKc"/>
    <property type="match status" value="1"/>
</dbReference>
<dbReference type="Proteomes" id="UP000663929">
    <property type="component" value="Chromosome"/>
</dbReference>
<dbReference type="RefSeq" id="WP_237379607.1">
    <property type="nucleotide sequence ID" value="NZ_CP071793.1"/>
</dbReference>
<dbReference type="Pfam" id="PF00069">
    <property type="entry name" value="Pkinase"/>
    <property type="match status" value="1"/>
</dbReference>
<feature type="repeat" description="TPR" evidence="5">
    <location>
        <begin position="713"/>
        <end position="746"/>
    </location>
</feature>
<dbReference type="Gene3D" id="3.30.200.20">
    <property type="entry name" value="Phosphorylase Kinase, domain 1"/>
    <property type="match status" value="1"/>
</dbReference>
<evidence type="ECO:0000256" key="6">
    <source>
        <dbReference type="PROSITE-ProRule" id="PRU10141"/>
    </source>
</evidence>
<evidence type="ECO:0000256" key="1">
    <source>
        <dbReference type="ARBA" id="ARBA00022679"/>
    </source>
</evidence>
<dbReference type="InterPro" id="IPR008271">
    <property type="entry name" value="Ser/Thr_kinase_AS"/>
</dbReference>
<keyword evidence="7" id="KW-0472">Membrane</keyword>
<dbReference type="Gene3D" id="1.10.510.10">
    <property type="entry name" value="Transferase(Phosphotransferase) domain 1"/>
    <property type="match status" value="1"/>
</dbReference>
<evidence type="ECO:0000256" key="7">
    <source>
        <dbReference type="SAM" id="Phobius"/>
    </source>
</evidence>
<feature type="transmembrane region" description="Helical" evidence="7">
    <location>
        <begin position="375"/>
        <end position="395"/>
    </location>
</feature>
<feature type="domain" description="Protein kinase" evidence="8">
    <location>
        <begin position="63"/>
        <end position="350"/>
    </location>
</feature>
<dbReference type="PANTHER" id="PTHR43289:SF34">
    <property type="entry name" value="SERINE_THREONINE-PROTEIN KINASE YBDM-RELATED"/>
    <property type="match status" value="1"/>
</dbReference>
<organism evidence="9 10">
    <name type="scientific">Sulfidibacter corallicola</name>
    <dbReference type="NCBI Taxonomy" id="2818388"/>
    <lineage>
        <taxon>Bacteria</taxon>
        <taxon>Pseudomonadati</taxon>
        <taxon>Acidobacteriota</taxon>
        <taxon>Holophagae</taxon>
        <taxon>Acanthopleuribacterales</taxon>
        <taxon>Acanthopleuribacteraceae</taxon>
        <taxon>Sulfidibacter</taxon>
    </lineage>
</organism>
<keyword evidence="10" id="KW-1185">Reference proteome</keyword>
<dbReference type="PROSITE" id="PS50011">
    <property type="entry name" value="PROTEIN_KINASE_DOM"/>
    <property type="match status" value="1"/>
</dbReference>
<dbReference type="EMBL" id="CP071793">
    <property type="protein sequence ID" value="QTD49976.1"/>
    <property type="molecule type" value="Genomic_DNA"/>
</dbReference>
<dbReference type="PROSITE" id="PS50005">
    <property type="entry name" value="TPR"/>
    <property type="match status" value="1"/>
</dbReference>
<evidence type="ECO:0000313" key="9">
    <source>
        <dbReference type="EMBL" id="QTD49976.1"/>
    </source>
</evidence>
<keyword evidence="2 6" id="KW-0547">Nucleotide-binding</keyword>
<dbReference type="InterPro" id="IPR011990">
    <property type="entry name" value="TPR-like_helical_dom_sf"/>
</dbReference>
<dbReference type="KEGG" id="scor:J3U87_30710"/>
<feature type="binding site" evidence="6">
    <location>
        <position position="93"/>
    </location>
    <ligand>
        <name>ATP</name>
        <dbReference type="ChEBI" id="CHEBI:30616"/>
    </ligand>
</feature>
<keyword evidence="5" id="KW-0802">TPR repeat</keyword>
<accession>A0A8A4TJ79</accession>
<dbReference type="AlphaFoldDB" id="A0A8A4TJ79"/>
<keyword evidence="4 6" id="KW-0067">ATP-binding</keyword>
<evidence type="ECO:0000259" key="8">
    <source>
        <dbReference type="PROSITE" id="PS50011"/>
    </source>
</evidence>
<dbReference type="SUPFAM" id="SSF56112">
    <property type="entry name" value="Protein kinase-like (PK-like)"/>
    <property type="match status" value="1"/>
</dbReference>
<dbReference type="SMART" id="SM00028">
    <property type="entry name" value="TPR"/>
    <property type="match status" value="9"/>
</dbReference>
<dbReference type="InterPro" id="IPR019734">
    <property type="entry name" value="TPR_rpt"/>
</dbReference>
<dbReference type="PROSITE" id="PS00107">
    <property type="entry name" value="PROTEIN_KINASE_ATP"/>
    <property type="match status" value="1"/>
</dbReference>
<dbReference type="CDD" id="cd14014">
    <property type="entry name" value="STKc_PknB_like"/>
    <property type="match status" value="1"/>
</dbReference>
<reference evidence="9" key="1">
    <citation type="submission" date="2021-03" db="EMBL/GenBank/DDBJ databases">
        <title>Acanthopleuribacteraceae sp. M133.</title>
        <authorList>
            <person name="Wang G."/>
        </authorList>
    </citation>
    <scope>NUCLEOTIDE SEQUENCE</scope>
    <source>
        <strain evidence="9">M133</strain>
    </source>
</reference>